<dbReference type="AlphaFoldDB" id="A0A5C6CPU8"/>
<accession>A0A5C6CPU8</accession>
<evidence type="ECO:0000313" key="2">
    <source>
        <dbReference type="EMBL" id="TWU25431.1"/>
    </source>
</evidence>
<evidence type="ECO:0008006" key="4">
    <source>
        <dbReference type="Google" id="ProtNLM"/>
    </source>
</evidence>
<proteinExistence type="predicted"/>
<dbReference type="SUPFAM" id="SSF75005">
    <property type="entry name" value="Arabinanase/levansucrase/invertase"/>
    <property type="match status" value="1"/>
</dbReference>
<dbReference type="InterPro" id="IPR023296">
    <property type="entry name" value="Glyco_hydro_beta-prop_sf"/>
</dbReference>
<reference evidence="2 3" key="1">
    <citation type="submission" date="2019-02" db="EMBL/GenBank/DDBJ databases">
        <title>Deep-cultivation of Planctomycetes and their phenomic and genomic characterization uncovers novel biology.</title>
        <authorList>
            <person name="Wiegand S."/>
            <person name="Jogler M."/>
            <person name="Boedeker C."/>
            <person name="Pinto D."/>
            <person name="Vollmers J."/>
            <person name="Rivas-Marin E."/>
            <person name="Kohn T."/>
            <person name="Peeters S.H."/>
            <person name="Heuer A."/>
            <person name="Rast P."/>
            <person name="Oberbeckmann S."/>
            <person name="Bunk B."/>
            <person name="Jeske O."/>
            <person name="Meyerdierks A."/>
            <person name="Storesund J.E."/>
            <person name="Kallscheuer N."/>
            <person name="Luecker S."/>
            <person name="Lage O.M."/>
            <person name="Pohl T."/>
            <person name="Merkel B.J."/>
            <person name="Hornburger P."/>
            <person name="Mueller R.-W."/>
            <person name="Bruemmer F."/>
            <person name="Labrenz M."/>
            <person name="Spormann A.M."/>
            <person name="Op Den Camp H."/>
            <person name="Overmann J."/>
            <person name="Amann R."/>
            <person name="Jetten M.S.M."/>
            <person name="Mascher T."/>
            <person name="Medema M.H."/>
            <person name="Devos D.P."/>
            <person name="Kaster A.-K."/>
            <person name="Ovreas L."/>
            <person name="Rohde M."/>
            <person name="Galperin M.Y."/>
            <person name="Jogler C."/>
        </authorList>
    </citation>
    <scope>NUCLEOTIDE SEQUENCE [LARGE SCALE GENOMIC DNA]</scope>
    <source>
        <strain evidence="2 3">Pla52o</strain>
    </source>
</reference>
<dbReference type="OrthoDB" id="180690at2"/>
<evidence type="ECO:0000313" key="3">
    <source>
        <dbReference type="Proteomes" id="UP000316304"/>
    </source>
</evidence>
<keyword evidence="1" id="KW-0472">Membrane</keyword>
<keyword evidence="3" id="KW-1185">Reference proteome</keyword>
<organism evidence="2 3">
    <name type="scientific">Novipirellula galeiformis</name>
    <dbReference type="NCBI Taxonomy" id="2528004"/>
    <lineage>
        <taxon>Bacteria</taxon>
        <taxon>Pseudomonadati</taxon>
        <taxon>Planctomycetota</taxon>
        <taxon>Planctomycetia</taxon>
        <taxon>Pirellulales</taxon>
        <taxon>Pirellulaceae</taxon>
        <taxon>Novipirellula</taxon>
    </lineage>
</organism>
<protein>
    <recommendedName>
        <fullName evidence="4">Glycosyl hydrolase family 32 N-terminal domain-containing protein</fullName>
    </recommendedName>
</protein>
<dbReference type="Gene3D" id="2.115.10.20">
    <property type="entry name" value="Glycosyl hydrolase domain, family 43"/>
    <property type="match status" value="1"/>
</dbReference>
<sequence length="491" mass="55107">MDLVKGFDGHLSFSLTLPVVPMVFLVRCLTLVLVIGFVTASNAAEPIAIGSRLEPLIDDFLISEMSGDVHQQLQQPTPREVVLVTDQPWEGNTSAYYTIFQDDDRYRMYYRGSHSGKGNGNAEHPEFTCYAESTDGIHWTKPDLGIVEFQGSKHNNIILEGLGTHCFVAFKDTNPDCPPESKYKGISRGHISQGKPGGKHGLYVFESADAIHWTLMEDHAVITQGAFDSQNLAFWDSFHKRYVDYHRTFTKGKRTIVMCHSTDYVHWSDPVPLTYPGSPVQELYTNAIRLYPRADHIRIGFPTRYLPHEGQRVEPLFMSSRDGVRFNRWDEPVIPGTAPEDRMGNRSNYMANGLVSMNANDREWSVYATEAYYQGPDSRLRRFTYRVDGLVSVRAGEEGGDLLTKPLTLSGMPLNLNFKTGEGGQIRVRLESPSGEMLAESAWITGDEIAHPVPWQAGTGLDALQGRTVRLRFSMKNADLYSIQFGRAASQ</sequence>
<keyword evidence="1" id="KW-1133">Transmembrane helix</keyword>
<evidence type="ECO:0000256" key="1">
    <source>
        <dbReference type="SAM" id="Phobius"/>
    </source>
</evidence>
<gene>
    <name evidence="2" type="ORF">Pla52o_17320</name>
</gene>
<name>A0A5C6CPU8_9BACT</name>
<keyword evidence="1" id="KW-0812">Transmembrane</keyword>
<comment type="caution">
    <text evidence="2">The sequence shown here is derived from an EMBL/GenBank/DDBJ whole genome shotgun (WGS) entry which is preliminary data.</text>
</comment>
<feature type="transmembrane region" description="Helical" evidence="1">
    <location>
        <begin position="12"/>
        <end position="38"/>
    </location>
</feature>
<dbReference type="EMBL" id="SJPT01000002">
    <property type="protein sequence ID" value="TWU25431.1"/>
    <property type="molecule type" value="Genomic_DNA"/>
</dbReference>
<dbReference type="Proteomes" id="UP000316304">
    <property type="component" value="Unassembled WGS sequence"/>
</dbReference>
<dbReference type="RefSeq" id="WP_146594045.1">
    <property type="nucleotide sequence ID" value="NZ_SJPT01000002.1"/>
</dbReference>